<dbReference type="Proteomes" id="UP000610746">
    <property type="component" value="Unassembled WGS sequence"/>
</dbReference>
<protein>
    <submittedName>
        <fullName evidence="2">Uncharacterized protein</fullName>
    </submittedName>
</protein>
<sequence>MEFMNLQFRNNQLQIQKWWSEKRFIYNGGLFISGIFEFILYAILGILLIAPIDYDFEITLFTMVFQGFGYLLMMLFANLFFNLGYSVDKYFNLENSENFRKNVFNLGFWFSVLLPFLVPLNIVIIYLLNYYK</sequence>
<evidence type="ECO:0000256" key="1">
    <source>
        <dbReference type="SAM" id="Phobius"/>
    </source>
</evidence>
<dbReference type="AlphaFoldDB" id="A0A8J8G725"/>
<dbReference type="RefSeq" id="WP_173779118.1">
    <property type="nucleotide sequence ID" value="NZ_JABSNO010000009.1"/>
</dbReference>
<feature type="transmembrane region" description="Helical" evidence="1">
    <location>
        <begin position="58"/>
        <end position="85"/>
    </location>
</feature>
<gene>
    <name evidence="2" type="ORF">HNQ03_001591</name>
</gene>
<keyword evidence="1" id="KW-0812">Transmembrane</keyword>
<feature type="transmembrane region" description="Helical" evidence="1">
    <location>
        <begin position="24"/>
        <end position="52"/>
    </location>
</feature>
<proteinExistence type="predicted"/>
<feature type="transmembrane region" description="Helical" evidence="1">
    <location>
        <begin position="106"/>
        <end position="128"/>
    </location>
</feature>
<organism evidence="2 3">
    <name type="scientific">Frigoriflavimonas asaccharolytica</name>
    <dbReference type="NCBI Taxonomy" id="2735899"/>
    <lineage>
        <taxon>Bacteria</taxon>
        <taxon>Pseudomonadati</taxon>
        <taxon>Bacteroidota</taxon>
        <taxon>Flavobacteriia</taxon>
        <taxon>Flavobacteriales</taxon>
        <taxon>Weeksellaceae</taxon>
        <taxon>Frigoriflavimonas</taxon>
    </lineage>
</organism>
<keyword evidence="1" id="KW-1133">Transmembrane helix</keyword>
<accession>A0A8J8G725</accession>
<reference evidence="2" key="1">
    <citation type="submission" date="2020-05" db="EMBL/GenBank/DDBJ databases">
        <title>Genomic Encyclopedia of Type Strains, Phase IV (KMG-V): Genome sequencing to study the core and pangenomes of soil and plant-associated prokaryotes.</title>
        <authorList>
            <person name="Whitman W."/>
        </authorList>
    </citation>
    <scope>NUCLEOTIDE SEQUENCE</scope>
    <source>
        <strain evidence="2">16F</strain>
    </source>
</reference>
<evidence type="ECO:0000313" key="3">
    <source>
        <dbReference type="Proteomes" id="UP000610746"/>
    </source>
</evidence>
<keyword evidence="3" id="KW-1185">Reference proteome</keyword>
<name>A0A8J8G725_9FLAO</name>
<comment type="caution">
    <text evidence="2">The sequence shown here is derived from an EMBL/GenBank/DDBJ whole genome shotgun (WGS) entry which is preliminary data.</text>
</comment>
<dbReference type="EMBL" id="JABSNO010000009">
    <property type="protein sequence ID" value="NRS92516.1"/>
    <property type="molecule type" value="Genomic_DNA"/>
</dbReference>
<evidence type="ECO:0000313" key="2">
    <source>
        <dbReference type="EMBL" id="NRS92516.1"/>
    </source>
</evidence>
<keyword evidence="1" id="KW-0472">Membrane</keyword>